<evidence type="ECO:0000259" key="1">
    <source>
        <dbReference type="PROSITE" id="PS51186"/>
    </source>
</evidence>
<dbReference type="EMBL" id="MTEI01000012">
    <property type="protein sequence ID" value="OQW86869.1"/>
    <property type="molecule type" value="Genomic_DNA"/>
</dbReference>
<name>A0A1W9KRD5_9BURK</name>
<dbReference type="AlphaFoldDB" id="A0A1W9KRD5"/>
<dbReference type="InterPro" id="IPR016181">
    <property type="entry name" value="Acyl_CoA_acyltransferase"/>
</dbReference>
<dbReference type="InterPro" id="IPR000182">
    <property type="entry name" value="GNAT_dom"/>
</dbReference>
<evidence type="ECO:0000313" key="3">
    <source>
        <dbReference type="Proteomes" id="UP000192505"/>
    </source>
</evidence>
<sequence length="179" mass="19724">MTIQRLTPWFAGQYREVMLEAYARHPEAFTSSASERAALPLTWWEARLEETPRPGEVIFGALESQALVGVVGLAFENREKARHKATLIGMYVRKRSQGHGLGGQLVTAALAYLATQPDIKLVQLTVTDGNTAAQALYERFGFAPFGIEPMAIAVAGGYVSKVHMWRRLDIPLTGVPRKA</sequence>
<evidence type="ECO:0000313" key="2">
    <source>
        <dbReference type="EMBL" id="OQW86869.1"/>
    </source>
</evidence>
<dbReference type="GO" id="GO:0016747">
    <property type="term" value="F:acyltransferase activity, transferring groups other than amino-acyl groups"/>
    <property type="evidence" value="ECO:0007669"/>
    <property type="project" value="InterPro"/>
</dbReference>
<dbReference type="PANTHER" id="PTHR43072">
    <property type="entry name" value="N-ACETYLTRANSFERASE"/>
    <property type="match status" value="1"/>
</dbReference>
<organism evidence="2 3">
    <name type="scientific">Rhodoferax ferrireducens</name>
    <dbReference type="NCBI Taxonomy" id="192843"/>
    <lineage>
        <taxon>Bacteria</taxon>
        <taxon>Pseudomonadati</taxon>
        <taxon>Pseudomonadota</taxon>
        <taxon>Betaproteobacteria</taxon>
        <taxon>Burkholderiales</taxon>
        <taxon>Comamonadaceae</taxon>
        <taxon>Rhodoferax</taxon>
    </lineage>
</organism>
<feature type="domain" description="N-acetyltransferase" evidence="1">
    <location>
        <begin position="1"/>
        <end position="169"/>
    </location>
</feature>
<reference evidence="2 3" key="1">
    <citation type="submission" date="2017-01" db="EMBL/GenBank/DDBJ databases">
        <title>Novel large sulfur bacteria in the metagenomes of groundwater-fed chemosynthetic microbial mats in the Lake Huron basin.</title>
        <authorList>
            <person name="Sharrar A.M."/>
            <person name="Flood B.E."/>
            <person name="Bailey J.V."/>
            <person name="Jones D.S."/>
            <person name="Biddanda B."/>
            <person name="Ruberg S.A."/>
            <person name="Marcus D.N."/>
            <person name="Dick G.J."/>
        </authorList>
    </citation>
    <scope>NUCLEOTIDE SEQUENCE [LARGE SCALE GENOMIC DNA]</scope>
    <source>
        <strain evidence="2">A7</strain>
    </source>
</reference>
<proteinExistence type="predicted"/>
<dbReference type="Pfam" id="PF00583">
    <property type="entry name" value="Acetyltransf_1"/>
    <property type="match status" value="1"/>
</dbReference>
<keyword evidence="2" id="KW-0808">Transferase</keyword>
<comment type="caution">
    <text evidence="2">The sequence shown here is derived from an EMBL/GenBank/DDBJ whole genome shotgun (WGS) entry which is preliminary data.</text>
</comment>
<dbReference type="PROSITE" id="PS51186">
    <property type="entry name" value="GNAT"/>
    <property type="match status" value="1"/>
</dbReference>
<dbReference type="Gene3D" id="3.40.630.30">
    <property type="match status" value="1"/>
</dbReference>
<protein>
    <submittedName>
        <fullName evidence="2">GNAT family N-acetyltransferase</fullName>
    </submittedName>
</protein>
<gene>
    <name evidence="2" type="ORF">BWK72_15235</name>
</gene>
<dbReference type="Proteomes" id="UP000192505">
    <property type="component" value="Unassembled WGS sequence"/>
</dbReference>
<accession>A0A1W9KRD5</accession>
<dbReference type="SUPFAM" id="SSF55729">
    <property type="entry name" value="Acyl-CoA N-acyltransferases (Nat)"/>
    <property type="match status" value="1"/>
</dbReference>
<dbReference type="CDD" id="cd04301">
    <property type="entry name" value="NAT_SF"/>
    <property type="match status" value="1"/>
</dbReference>